<dbReference type="Pfam" id="PF13473">
    <property type="entry name" value="Cupredoxin_1"/>
    <property type="match status" value="1"/>
</dbReference>
<keyword evidence="1" id="KW-0479">Metal-binding</keyword>
<dbReference type="InterPro" id="IPR033138">
    <property type="entry name" value="Cu_oxidase_CS"/>
</dbReference>
<accession>A0A0G0V045</accession>
<feature type="transmembrane region" description="Helical" evidence="4">
    <location>
        <begin position="12"/>
        <end position="31"/>
    </location>
</feature>
<dbReference type="Proteomes" id="UP000034961">
    <property type="component" value="Unassembled WGS sequence"/>
</dbReference>
<dbReference type="AlphaFoldDB" id="A0A0G0V045"/>
<organism evidence="6 7">
    <name type="scientific">Candidatus Roizmanbacteria bacterium GW2011_GWA1_41_13</name>
    <dbReference type="NCBI Taxonomy" id="1618474"/>
    <lineage>
        <taxon>Bacteria</taxon>
        <taxon>Candidatus Roizmaniibacteriota</taxon>
    </lineage>
</organism>
<dbReference type="PANTHER" id="PTHR38439">
    <property type="entry name" value="AURACYANIN-B"/>
    <property type="match status" value="1"/>
</dbReference>
<feature type="domain" description="EfeO-type cupredoxin-like" evidence="5">
    <location>
        <begin position="74"/>
        <end position="160"/>
    </location>
</feature>
<evidence type="ECO:0000256" key="1">
    <source>
        <dbReference type="ARBA" id="ARBA00022723"/>
    </source>
</evidence>
<dbReference type="PROSITE" id="PS00079">
    <property type="entry name" value="MULTICOPPER_OXIDASE1"/>
    <property type="match status" value="1"/>
</dbReference>
<comment type="caution">
    <text evidence="6">The sequence shown here is derived from an EMBL/GenBank/DDBJ whole genome shotgun (WGS) entry which is preliminary data.</text>
</comment>
<dbReference type="PANTHER" id="PTHR38439:SF3">
    <property type="entry name" value="COPPER-RESISTANT CUPROPROTEIN COPI"/>
    <property type="match status" value="1"/>
</dbReference>
<keyword evidence="2" id="KW-0186">Copper</keyword>
<keyword evidence="4" id="KW-0472">Membrane</keyword>
<feature type="region of interest" description="Disordered" evidence="3">
    <location>
        <begin position="44"/>
        <end position="68"/>
    </location>
</feature>
<protein>
    <submittedName>
        <fullName evidence="6">Plastocyanin</fullName>
    </submittedName>
</protein>
<evidence type="ECO:0000259" key="5">
    <source>
        <dbReference type="Pfam" id="PF13473"/>
    </source>
</evidence>
<evidence type="ECO:0000256" key="4">
    <source>
        <dbReference type="SAM" id="Phobius"/>
    </source>
</evidence>
<proteinExistence type="predicted"/>
<dbReference type="SUPFAM" id="SSF49503">
    <property type="entry name" value="Cupredoxins"/>
    <property type="match status" value="1"/>
</dbReference>
<evidence type="ECO:0000313" key="6">
    <source>
        <dbReference type="EMBL" id="KKR94258.1"/>
    </source>
</evidence>
<dbReference type="Gene3D" id="2.60.40.420">
    <property type="entry name" value="Cupredoxins - blue copper proteins"/>
    <property type="match status" value="1"/>
</dbReference>
<dbReference type="GO" id="GO:0046872">
    <property type="term" value="F:metal ion binding"/>
    <property type="evidence" value="ECO:0007669"/>
    <property type="project" value="UniProtKB-KW"/>
</dbReference>
<reference evidence="6 7" key="1">
    <citation type="journal article" date="2015" name="Nature">
        <title>rRNA introns, odd ribosomes, and small enigmatic genomes across a large radiation of phyla.</title>
        <authorList>
            <person name="Brown C.T."/>
            <person name="Hug L.A."/>
            <person name="Thomas B.C."/>
            <person name="Sharon I."/>
            <person name="Castelle C.J."/>
            <person name="Singh A."/>
            <person name="Wilkins M.J."/>
            <person name="Williams K.H."/>
            <person name="Banfield J.F."/>
        </authorList>
    </citation>
    <scope>NUCLEOTIDE SEQUENCE [LARGE SCALE GENOMIC DNA]</scope>
</reference>
<sequence>MEESTEQKGNMTPLFIGVAVLVVLAGGFFLFNSNNTTIRVMEETQTDESMMEEESVTEEASDESMMEDENTMVDEDVIEVDVEGGSFYFEPSELTVKKGQTVRVNFTAVDAMHDFNLDEFNVDGTVVKEGESTMVEFVADQAGDFEYYCSVGQHRANGMVGTLTVEE</sequence>
<dbReference type="EMBL" id="LCAN01000009">
    <property type="protein sequence ID" value="KKR94258.1"/>
    <property type="molecule type" value="Genomic_DNA"/>
</dbReference>
<dbReference type="InterPro" id="IPR050845">
    <property type="entry name" value="Cu-binding_ET"/>
</dbReference>
<gene>
    <name evidence="6" type="ORF">UU41_C0009G0004</name>
</gene>
<keyword evidence="4" id="KW-1133">Transmembrane helix</keyword>
<name>A0A0G0V045_9BACT</name>
<dbReference type="InterPro" id="IPR008972">
    <property type="entry name" value="Cupredoxin"/>
</dbReference>
<evidence type="ECO:0000256" key="3">
    <source>
        <dbReference type="SAM" id="MobiDB-lite"/>
    </source>
</evidence>
<keyword evidence="4" id="KW-0812">Transmembrane</keyword>
<evidence type="ECO:0000313" key="7">
    <source>
        <dbReference type="Proteomes" id="UP000034961"/>
    </source>
</evidence>
<evidence type="ECO:0000256" key="2">
    <source>
        <dbReference type="ARBA" id="ARBA00023008"/>
    </source>
</evidence>
<dbReference type="InterPro" id="IPR028096">
    <property type="entry name" value="EfeO_Cupredoxin"/>
</dbReference>